<comment type="caution">
    <text evidence="9">The sequence shown here is derived from an EMBL/GenBank/DDBJ whole genome shotgun (WGS) entry which is preliminary data.</text>
</comment>
<evidence type="ECO:0000256" key="4">
    <source>
        <dbReference type="ARBA" id="ARBA00023065"/>
    </source>
</evidence>
<dbReference type="Pfam" id="PF25919">
    <property type="entry name" value="BSH_CusB"/>
    <property type="match status" value="1"/>
</dbReference>
<dbReference type="InterPro" id="IPR058790">
    <property type="entry name" value="BSH_CusB"/>
</dbReference>
<evidence type="ECO:0000259" key="7">
    <source>
        <dbReference type="Pfam" id="PF25954"/>
    </source>
</evidence>
<accession>A0A849I917</accession>
<name>A0A849I917_9HYPH</name>
<dbReference type="Gene3D" id="2.40.420.20">
    <property type="match status" value="1"/>
</dbReference>
<dbReference type="FunFam" id="2.40.420.20:FF:000003">
    <property type="entry name" value="Cation efflux system protein cusB"/>
    <property type="match status" value="1"/>
</dbReference>
<keyword evidence="10" id="KW-1185">Reference proteome</keyword>
<evidence type="ECO:0000259" key="6">
    <source>
        <dbReference type="Pfam" id="PF25919"/>
    </source>
</evidence>
<feature type="domain" description="CzcB-like C-terminal circularly permuted SH3-like" evidence="8">
    <location>
        <begin position="397"/>
        <end position="457"/>
    </location>
</feature>
<dbReference type="AlphaFoldDB" id="A0A849I917"/>
<dbReference type="Pfam" id="PF25975">
    <property type="entry name" value="CzcB_C"/>
    <property type="match status" value="1"/>
</dbReference>
<dbReference type="Gene3D" id="2.40.30.170">
    <property type="match status" value="1"/>
</dbReference>
<comment type="similarity">
    <text evidence="1">Belongs to the membrane fusion protein (MFP) (TC 8.A.1) family.</text>
</comment>
<dbReference type="GO" id="GO:0046914">
    <property type="term" value="F:transition metal ion binding"/>
    <property type="evidence" value="ECO:0007669"/>
    <property type="project" value="TreeGrafter"/>
</dbReference>
<dbReference type="GO" id="GO:0015679">
    <property type="term" value="P:plasma membrane copper ion transport"/>
    <property type="evidence" value="ECO:0007669"/>
    <property type="project" value="TreeGrafter"/>
</dbReference>
<dbReference type="Gene3D" id="2.40.50.100">
    <property type="match status" value="1"/>
</dbReference>
<dbReference type="NCBIfam" id="TIGR01730">
    <property type="entry name" value="RND_mfp"/>
    <property type="match status" value="1"/>
</dbReference>
<evidence type="ECO:0000256" key="3">
    <source>
        <dbReference type="ARBA" id="ARBA00022729"/>
    </source>
</evidence>
<evidence type="ECO:0000259" key="8">
    <source>
        <dbReference type="Pfam" id="PF25975"/>
    </source>
</evidence>
<evidence type="ECO:0000256" key="2">
    <source>
        <dbReference type="ARBA" id="ARBA00022448"/>
    </source>
</evidence>
<dbReference type="EMBL" id="JABEPP010000004">
    <property type="protein sequence ID" value="NNM73888.1"/>
    <property type="molecule type" value="Genomic_DNA"/>
</dbReference>
<reference evidence="9 10" key="1">
    <citation type="submission" date="2020-04" db="EMBL/GenBank/DDBJ databases">
        <title>Enterovirga sp. isolate from soil.</title>
        <authorList>
            <person name="Chea S."/>
            <person name="Kim D.-U."/>
        </authorList>
    </citation>
    <scope>NUCLEOTIDE SEQUENCE [LARGE SCALE GENOMIC DNA]</scope>
    <source>
        <strain evidence="9 10">DB1703</strain>
    </source>
</reference>
<protein>
    <submittedName>
        <fullName evidence="9">Efflux RND transporter periplasmic adaptor subunit</fullName>
    </submittedName>
</protein>
<dbReference type="Pfam" id="PF25954">
    <property type="entry name" value="Beta-barrel_RND_2"/>
    <property type="match status" value="1"/>
</dbReference>
<dbReference type="Proteomes" id="UP000564885">
    <property type="component" value="Unassembled WGS sequence"/>
</dbReference>
<dbReference type="FunFam" id="2.40.30.170:FF:000010">
    <property type="entry name" value="Efflux RND transporter periplasmic adaptor subunit"/>
    <property type="match status" value="1"/>
</dbReference>
<sequence length="483" mass="51842">MSRTAILAATLVALAAGGGGYLAGREEARLPDLVETARASFQQWTGGARPQEATAAAATGPVVYYRDPDGKPAYSQEPRSTPDGRAFVAVRASEDVSFDDEPEPEPASNASTDNPAGARRVLYYRNPMGLPDTSPVPKKDSMGMDYIPVYEGEAEEGNVVKVSPGKLQRTGVRSEPVEQRVVSRPVRVPGTVQLDERRVTVVATRSEAFIDKVEGVTTGDRVRKGQPLVSVYSPEINAAGAQLISNPGFEGSRRRLENLNVPPEAIAEMERTRRVPMAVTWSAPRDGVVLERNAVEGMRAGPGDTLFRIADISTLWVLADVPEYDLSSVRTGQPVSVRVRSAPGRSFVGKVALIYPQVSKETRTTRVRIELPNPEALLLPDMYADVEIATGAGQPVVAVPEDALIDTGARQVVLLDRGEGRFEPRQVKVGTRGNGFVEIREGVEPGDRVVTAANFLIDAESNLKAALQAMASAATVPNEGQKP</sequence>
<feature type="domain" description="CusB-like barrel-sandwich hybrid" evidence="6">
    <location>
        <begin position="199"/>
        <end position="310"/>
    </location>
</feature>
<evidence type="ECO:0000256" key="5">
    <source>
        <dbReference type="SAM" id="MobiDB-lite"/>
    </source>
</evidence>
<dbReference type="GO" id="GO:0022857">
    <property type="term" value="F:transmembrane transporter activity"/>
    <property type="evidence" value="ECO:0007669"/>
    <property type="project" value="InterPro"/>
</dbReference>
<organism evidence="9 10">
    <name type="scientific">Enterovirga aerilata</name>
    <dbReference type="NCBI Taxonomy" id="2730920"/>
    <lineage>
        <taxon>Bacteria</taxon>
        <taxon>Pseudomonadati</taxon>
        <taxon>Pseudomonadota</taxon>
        <taxon>Alphaproteobacteria</taxon>
        <taxon>Hyphomicrobiales</taxon>
        <taxon>Methylobacteriaceae</taxon>
        <taxon>Enterovirga</taxon>
    </lineage>
</organism>
<keyword evidence="2" id="KW-0813">Transport</keyword>
<dbReference type="InterPro" id="IPR058649">
    <property type="entry name" value="CzcB_C"/>
</dbReference>
<keyword evidence="3" id="KW-0732">Signal</keyword>
<dbReference type="InterPro" id="IPR006143">
    <property type="entry name" value="RND_pump_MFP"/>
</dbReference>
<dbReference type="RefSeq" id="WP_171219333.1">
    <property type="nucleotide sequence ID" value="NZ_JABEPP010000004.1"/>
</dbReference>
<dbReference type="InterPro" id="IPR051909">
    <property type="entry name" value="MFP_Cation_Efflux"/>
</dbReference>
<evidence type="ECO:0000256" key="1">
    <source>
        <dbReference type="ARBA" id="ARBA00009477"/>
    </source>
</evidence>
<feature type="domain" description="CusB-like beta-barrel" evidence="7">
    <location>
        <begin position="314"/>
        <end position="390"/>
    </location>
</feature>
<dbReference type="SUPFAM" id="SSF111369">
    <property type="entry name" value="HlyD-like secretion proteins"/>
    <property type="match status" value="1"/>
</dbReference>
<evidence type="ECO:0000313" key="9">
    <source>
        <dbReference type="EMBL" id="NNM73888.1"/>
    </source>
</evidence>
<feature type="region of interest" description="Disordered" evidence="5">
    <location>
        <begin position="95"/>
        <end position="117"/>
    </location>
</feature>
<evidence type="ECO:0000313" key="10">
    <source>
        <dbReference type="Proteomes" id="UP000564885"/>
    </source>
</evidence>
<gene>
    <name evidence="9" type="ORF">HJG44_16005</name>
</gene>
<dbReference type="GO" id="GO:0060003">
    <property type="term" value="P:copper ion export"/>
    <property type="evidence" value="ECO:0007669"/>
    <property type="project" value="TreeGrafter"/>
</dbReference>
<dbReference type="GO" id="GO:0016020">
    <property type="term" value="C:membrane"/>
    <property type="evidence" value="ECO:0007669"/>
    <property type="project" value="InterPro"/>
</dbReference>
<dbReference type="PANTHER" id="PTHR30097">
    <property type="entry name" value="CATION EFFLUX SYSTEM PROTEIN CUSB"/>
    <property type="match status" value="1"/>
</dbReference>
<dbReference type="PANTHER" id="PTHR30097:SF15">
    <property type="entry name" value="CATION EFFLUX SYSTEM PROTEIN CUSB"/>
    <property type="match status" value="1"/>
</dbReference>
<dbReference type="InterPro" id="IPR058792">
    <property type="entry name" value="Beta-barrel_RND_2"/>
</dbReference>
<proteinExistence type="inferred from homology"/>
<keyword evidence="4" id="KW-0406">Ion transport</keyword>
<dbReference type="GO" id="GO:0030288">
    <property type="term" value="C:outer membrane-bounded periplasmic space"/>
    <property type="evidence" value="ECO:0007669"/>
    <property type="project" value="TreeGrafter"/>
</dbReference>